<dbReference type="PANTHER" id="PTHR30146">
    <property type="entry name" value="LACI-RELATED TRANSCRIPTIONAL REPRESSOR"/>
    <property type="match status" value="1"/>
</dbReference>
<dbReference type="Gene3D" id="1.10.260.40">
    <property type="entry name" value="lambda repressor-like DNA-binding domains"/>
    <property type="match status" value="1"/>
</dbReference>
<reference evidence="6 7" key="1">
    <citation type="submission" date="2016-10" db="EMBL/GenBank/DDBJ databases">
        <authorList>
            <person name="de Groot N.N."/>
        </authorList>
    </citation>
    <scope>NUCLEOTIDE SEQUENCE [LARGE SCALE GENOMIC DNA]</scope>
    <source>
        <strain evidence="6 7">Z108</strain>
    </source>
</reference>
<dbReference type="Gene3D" id="3.40.50.2300">
    <property type="match status" value="2"/>
</dbReference>
<organism evidence="6 7">
    <name type="scientific">Selenomonas ruminantium</name>
    <dbReference type="NCBI Taxonomy" id="971"/>
    <lineage>
        <taxon>Bacteria</taxon>
        <taxon>Bacillati</taxon>
        <taxon>Bacillota</taxon>
        <taxon>Negativicutes</taxon>
        <taxon>Selenomonadales</taxon>
        <taxon>Selenomonadaceae</taxon>
        <taxon>Selenomonas</taxon>
    </lineage>
</organism>
<dbReference type="CDD" id="cd01542">
    <property type="entry name" value="PBP1_TreR-like"/>
    <property type="match status" value="1"/>
</dbReference>
<dbReference type="PRINTS" id="PR00036">
    <property type="entry name" value="HTHLACI"/>
</dbReference>
<dbReference type="AlphaFoldDB" id="A0A1I3IDQ3"/>
<dbReference type="PANTHER" id="PTHR30146:SF154">
    <property type="entry name" value="TRANSCRIPTION REGULATOR, MEMBER OF GALR FAMILY"/>
    <property type="match status" value="1"/>
</dbReference>
<dbReference type="GO" id="GO:0000976">
    <property type="term" value="F:transcription cis-regulatory region binding"/>
    <property type="evidence" value="ECO:0007669"/>
    <property type="project" value="TreeGrafter"/>
</dbReference>
<dbReference type="SUPFAM" id="SSF53822">
    <property type="entry name" value="Periplasmic binding protein-like I"/>
    <property type="match status" value="1"/>
</dbReference>
<protein>
    <submittedName>
        <fullName evidence="6">Transcriptional regulator, LacI family</fullName>
    </submittedName>
</protein>
<gene>
    <name evidence="6" type="ORF">SAMN04487861_1457</name>
</gene>
<name>A0A1I3IDQ3_SELRU</name>
<feature type="domain" description="HTH cro/C1-type" evidence="5">
    <location>
        <begin position="3"/>
        <end position="26"/>
    </location>
</feature>
<accession>A0A1I3IDQ3</accession>
<dbReference type="InterPro" id="IPR028082">
    <property type="entry name" value="Peripla_BP_I"/>
</dbReference>
<dbReference type="Pfam" id="PF00356">
    <property type="entry name" value="LacI"/>
    <property type="match status" value="1"/>
</dbReference>
<dbReference type="InterPro" id="IPR010982">
    <property type="entry name" value="Lambda_DNA-bd_dom_sf"/>
</dbReference>
<dbReference type="RefSeq" id="WP_075445858.1">
    <property type="nucleotide sequence ID" value="NZ_FOQK01000045.1"/>
</dbReference>
<dbReference type="GO" id="GO:0003700">
    <property type="term" value="F:DNA-binding transcription factor activity"/>
    <property type="evidence" value="ECO:0007669"/>
    <property type="project" value="TreeGrafter"/>
</dbReference>
<evidence type="ECO:0000256" key="1">
    <source>
        <dbReference type="ARBA" id="ARBA00023015"/>
    </source>
</evidence>
<evidence type="ECO:0000259" key="4">
    <source>
        <dbReference type="PROSITE" id="PS50932"/>
    </source>
</evidence>
<evidence type="ECO:0000256" key="2">
    <source>
        <dbReference type="ARBA" id="ARBA00023125"/>
    </source>
</evidence>
<dbReference type="InterPro" id="IPR000843">
    <property type="entry name" value="HTH_LacI"/>
</dbReference>
<sequence>MNQKVTIKDVAELAGVSKSTVSRYLNQGYISVEKQERVKKAIEQTGFKSNFFAKRLKTKQSKLIGIVLPRMDSVTVGKLLAGISRILEPAGYQGLLLVSKLSGRKEIENIRSLQQQGVDGILVDSVGISEEHVKLTKSGTVPVLYTGQKHQDVPYVKIDDKAAGRMMGAYLRQMGHKHAVFAGVTETDIAVGVDRKQGFIDAFTEGRPEAKVDFVETGFDFLSAYNCGEDVRRCGATVVVGATDNISLGILRYFHERGLRVPEDISVVGFGGYEVGAVVYPALTTISFDYELVGMKAAQYMLDLLHDEPVEQNMEMPLFFVERESVRNLTRDYAQAQPASLTGMA</sequence>
<dbReference type="CDD" id="cd01392">
    <property type="entry name" value="HTH_LacI"/>
    <property type="match status" value="1"/>
</dbReference>
<dbReference type="InterPro" id="IPR046335">
    <property type="entry name" value="LacI/GalR-like_sensor"/>
</dbReference>
<dbReference type="PROSITE" id="PS00356">
    <property type="entry name" value="HTH_LACI_1"/>
    <property type="match status" value="1"/>
</dbReference>
<keyword evidence="3" id="KW-0804">Transcription</keyword>
<evidence type="ECO:0000259" key="5">
    <source>
        <dbReference type="PROSITE" id="PS50943"/>
    </source>
</evidence>
<evidence type="ECO:0000313" key="7">
    <source>
        <dbReference type="Proteomes" id="UP000183639"/>
    </source>
</evidence>
<dbReference type="PROSITE" id="PS50932">
    <property type="entry name" value="HTH_LACI_2"/>
    <property type="match status" value="1"/>
</dbReference>
<dbReference type="OrthoDB" id="3180992at2"/>
<feature type="domain" description="HTH lacI-type" evidence="4">
    <location>
        <begin position="5"/>
        <end position="58"/>
    </location>
</feature>
<dbReference type="Proteomes" id="UP000183639">
    <property type="component" value="Unassembled WGS sequence"/>
</dbReference>
<dbReference type="Pfam" id="PF13377">
    <property type="entry name" value="Peripla_BP_3"/>
    <property type="match status" value="1"/>
</dbReference>
<evidence type="ECO:0000313" key="6">
    <source>
        <dbReference type="EMBL" id="SFI46114.1"/>
    </source>
</evidence>
<dbReference type="EMBL" id="FOQK01000045">
    <property type="protein sequence ID" value="SFI46114.1"/>
    <property type="molecule type" value="Genomic_DNA"/>
</dbReference>
<keyword evidence="1" id="KW-0805">Transcription regulation</keyword>
<dbReference type="PROSITE" id="PS50943">
    <property type="entry name" value="HTH_CROC1"/>
    <property type="match status" value="1"/>
</dbReference>
<evidence type="ECO:0000256" key="3">
    <source>
        <dbReference type="ARBA" id="ARBA00023163"/>
    </source>
</evidence>
<dbReference type="SUPFAM" id="SSF47413">
    <property type="entry name" value="lambda repressor-like DNA-binding domains"/>
    <property type="match status" value="1"/>
</dbReference>
<dbReference type="SMART" id="SM00354">
    <property type="entry name" value="HTH_LACI"/>
    <property type="match status" value="1"/>
</dbReference>
<keyword evidence="2" id="KW-0238">DNA-binding</keyword>
<proteinExistence type="predicted"/>
<dbReference type="InterPro" id="IPR001387">
    <property type="entry name" value="Cro/C1-type_HTH"/>
</dbReference>